<reference evidence="1 2" key="1">
    <citation type="submission" date="2019-02" db="EMBL/GenBank/DDBJ databases">
        <title>Deep-cultivation of Planctomycetes and their phenomic and genomic characterization uncovers novel biology.</title>
        <authorList>
            <person name="Wiegand S."/>
            <person name="Jogler M."/>
            <person name="Boedeker C."/>
            <person name="Pinto D."/>
            <person name="Vollmers J."/>
            <person name="Rivas-Marin E."/>
            <person name="Kohn T."/>
            <person name="Peeters S.H."/>
            <person name="Heuer A."/>
            <person name="Rast P."/>
            <person name="Oberbeckmann S."/>
            <person name="Bunk B."/>
            <person name="Jeske O."/>
            <person name="Meyerdierks A."/>
            <person name="Storesund J.E."/>
            <person name="Kallscheuer N."/>
            <person name="Luecker S."/>
            <person name="Lage O.M."/>
            <person name="Pohl T."/>
            <person name="Merkel B.J."/>
            <person name="Hornburger P."/>
            <person name="Mueller R.-W."/>
            <person name="Bruemmer F."/>
            <person name="Labrenz M."/>
            <person name="Spormann A.M."/>
            <person name="Op Den Camp H."/>
            <person name="Overmann J."/>
            <person name="Amann R."/>
            <person name="Jetten M.S.M."/>
            <person name="Mascher T."/>
            <person name="Medema M.H."/>
            <person name="Devos D.P."/>
            <person name="Kaster A.-K."/>
            <person name="Ovreas L."/>
            <person name="Rohde M."/>
            <person name="Galperin M.Y."/>
            <person name="Jogler C."/>
        </authorList>
    </citation>
    <scope>NUCLEOTIDE SEQUENCE [LARGE SCALE GENOMIC DNA]</scope>
    <source>
        <strain evidence="1 2">CA13</strain>
    </source>
</reference>
<dbReference type="EMBL" id="SJPJ01000001">
    <property type="protein sequence ID" value="TWT82334.1"/>
    <property type="molecule type" value="Genomic_DNA"/>
</dbReference>
<evidence type="ECO:0000313" key="1">
    <source>
        <dbReference type="EMBL" id="TWT82334.1"/>
    </source>
</evidence>
<organism evidence="1 2">
    <name type="scientific">Novipirellula herctigrandis</name>
    <dbReference type="NCBI Taxonomy" id="2527986"/>
    <lineage>
        <taxon>Bacteria</taxon>
        <taxon>Pseudomonadati</taxon>
        <taxon>Planctomycetota</taxon>
        <taxon>Planctomycetia</taxon>
        <taxon>Pirellulales</taxon>
        <taxon>Pirellulaceae</taxon>
        <taxon>Novipirellula</taxon>
    </lineage>
</organism>
<name>A0A5C5Z507_9BACT</name>
<dbReference type="RefSeq" id="WP_146398774.1">
    <property type="nucleotide sequence ID" value="NZ_SJPJ01000001.1"/>
</dbReference>
<sequence length="172" mass="19753">MGKIEVLQNCLGRHYLTIHTALEVLARRTLKLVDYEILIVVDNGVETVIFKDTRDQSDALVNFGVQPELKFVLAAEHLLETLKELKQLEIAVSIKGKHYQIIDVSVKAFREKLEVDLVNYKIQLVRDGESVVAIFTDKDRDPMTRGHNPKCPSFEVELNPDDLRVRRANFIR</sequence>
<gene>
    <name evidence="1" type="ORF">CA13_37960</name>
</gene>
<comment type="caution">
    <text evidence="1">The sequence shown here is derived from an EMBL/GenBank/DDBJ whole genome shotgun (WGS) entry which is preliminary data.</text>
</comment>
<dbReference type="Proteomes" id="UP000315010">
    <property type="component" value="Unassembled WGS sequence"/>
</dbReference>
<evidence type="ECO:0000313" key="2">
    <source>
        <dbReference type="Proteomes" id="UP000315010"/>
    </source>
</evidence>
<accession>A0A5C5Z507</accession>
<dbReference type="AlphaFoldDB" id="A0A5C5Z507"/>
<keyword evidence="2" id="KW-1185">Reference proteome</keyword>
<proteinExistence type="predicted"/>
<protein>
    <submittedName>
        <fullName evidence="1">Uncharacterized protein</fullName>
    </submittedName>
</protein>